<gene>
    <name evidence="1" type="ORF">BpHYR1_019034</name>
</gene>
<dbReference type="EMBL" id="REGN01001451">
    <property type="protein sequence ID" value="RNA34588.1"/>
    <property type="molecule type" value="Genomic_DNA"/>
</dbReference>
<proteinExistence type="predicted"/>
<evidence type="ECO:0000313" key="2">
    <source>
        <dbReference type="Proteomes" id="UP000276133"/>
    </source>
</evidence>
<organism evidence="1 2">
    <name type="scientific">Brachionus plicatilis</name>
    <name type="common">Marine rotifer</name>
    <name type="synonym">Brachionus muelleri</name>
    <dbReference type="NCBI Taxonomy" id="10195"/>
    <lineage>
        <taxon>Eukaryota</taxon>
        <taxon>Metazoa</taxon>
        <taxon>Spiralia</taxon>
        <taxon>Gnathifera</taxon>
        <taxon>Rotifera</taxon>
        <taxon>Eurotatoria</taxon>
        <taxon>Monogononta</taxon>
        <taxon>Pseudotrocha</taxon>
        <taxon>Ploima</taxon>
        <taxon>Brachionidae</taxon>
        <taxon>Brachionus</taxon>
    </lineage>
</organism>
<evidence type="ECO:0000313" key="1">
    <source>
        <dbReference type="EMBL" id="RNA34588.1"/>
    </source>
</evidence>
<accession>A0A3M7SG80</accession>
<sequence length="173" mass="19031">MMVHAIVAKHLWDHCKIHGSVLEPLNETLETCVGGLVKVIGRGKFSSKSIEFESEVDIIVVDELVNDCVQFRSLCHKKNVVTSKLVCLNYTLTVMMSNKLSNKLKGPRKCGNSSSTDRNSRKIGVSFNLAGPNAAKNLGRDFGQSNHRRTAKFTANFKMDGHFGGQTGGKFFA</sequence>
<name>A0A3M7SG80_BRAPC</name>
<dbReference type="Proteomes" id="UP000276133">
    <property type="component" value="Unassembled WGS sequence"/>
</dbReference>
<keyword evidence="2" id="KW-1185">Reference proteome</keyword>
<protein>
    <submittedName>
        <fullName evidence="1">Uncharacterized protein</fullName>
    </submittedName>
</protein>
<dbReference type="AlphaFoldDB" id="A0A3M7SG80"/>
<comment type="caution">
    <text evidence="1">The sequence shown here is derived from an EMBL/GenBank/DDBJ whole genome shotgun (WGS) entry which is preliminary data.</text>
</comment>
<reference evidence="1 2" key="1">
    <citation type="journal article" date="2018" name="Sci. Rep.">
        <title>Genomic signatures of local adaptation to the degree of environmental predictability in rotifers.</title>
        <authorList>
            <person name="Franch-Gras L."/>
            <person name="Hahn C."/>
            <person name="Garcia-Roger E.M."/>
            <person name="Carmona M.J."/>
            <person name="Serra M."/>
            <person name="Gomez A."/>
        </authorList>
    </citation>
    <scope>NUCLEOTIDE SEQUENCE [LARGE SCALE GENOMIC DNA]</scope>
    <source>
        <strain evidence="1">HYR1</strain>
    </source>
</reference>